<dbReference type="GO" id="GO:0016020">
    <property type="term" value="C:membrane"/>
    <property type="evidence" value="ECO:0007669"/>
    <property type="project" value="UniProtKB-SubCell"/>
</dbReference>
<evidence type="ECO:0000256" key="7">
    <source>
        <dbReference type="ARBA" id="ARBA00022989"/>
    </source>
</evidence>
<feature type="transmembrane region" description="Helical" evidence="11">
    <location>
        <begin position="77"/>
        <end position="101"/>
    </location>
</feature>
<organism evidence="14">
    <name type="scientific">Compsopogon caeruleus</name>
    <dbReference type="NCBI Taxonomy" id="31354"/>
    <lineage>
        <taxon>Eukaryota</taxon>
        <taxon>Rhodophyta</taxon>
        <taxon>Compsopogonophyceae</taxon>
        <taxon>Compsopogonales</taxon>
        <taxon>Compsopogonaceae</taxon>
        <taxon>Compsopogon</taxon>
    </lineage>
</organism>
<evidence type="ECO:0000256" key="9">
    <source>
        <dbReference type="ARBA" id="ARBA00023136"/>
    </source>
</evidence>
<dbReference type="GO" id="GO:1902600">
    <property type="term" value="P:proton transmembrane transport"/>
    <property type="evidence" value="ECO:0007669"/>
    <property type="project" value="InterPro"/>
</dbReference>
<evidence type="ECO:0000256" key="4">
    <source>
        <dbReference type="ARBA" id="ARBA00022538"/>
    </source>
</evidence>
<sequence length="427" mass="46022">MALILLTVLGAAFFTEEVGLSMTLGAFLGGVLLSETNFRSRIISDSEPFRGLLLGLFFITTGMSMDLQLFVTKPLDVFFLIFSLITVKSATATVLCLPFGLSLAESIRIGLMIGQGGEFAFVLFALASKLGYLPADINDLLIVTVVASMALTPLLADLGSALSPIIDRLTESAGGTSSQEAAMEEAARVSEDESSNLVVVCGWGPVGRVVCRMLGRKFIPFLAVERDQLVVAKAREQGILCLEGDCRQLGHVLRTNGIKRPTSVVVTLSEEEDIRDAIVSVRETFPEEPVFVRAKDFVQQQEFQTLGATAMFPAAMETSIQLGQEVLASCGTSPSDVEGISREVRNSELVRDDFAAYMWPTTARVVNDELVAEEQAAGGEELTRETAQERSPFRASANASLDGHEQDSDLVGIEAMNPSREGPKELP</sequence>
<feature type="region of interest" description="Disordered" evidence="10">
    <location>
        <begin position="376"/>
        <end position="427"/>
    </location>
</feature>
<dbReference type="PANTHER" id="PTHR46157:SF4">
    <property type="entry name" value="K(+) EFFLUX ANTIPORTER 3, CHLOROPLASTIC"/>
    <property type="match status" value="1"/>
</dbReference>
<dbReference type="GO" id="GO:0006813">
    <property type="term" value="P:potassium ion transport"/>
    <property type="evidence" value="ECO:0007669"/>
    <property type="project" value="UniProtKB-KW"/>
</dbReference>
<feature type="domain" description="Cation/H+ exchanger transmembrane" evidence="12">
    <location>
        <begin position="2"/>
        <end position="155"/>
    </location>
</feature>
<evidence type="ECO:0000256" key="1">
    <source>
        <dbReference type="ARBA" id="ARBA00004141"/>
    </source>
</evidence>
<feature type="domain" description="RCK N-terminal" evidence="13">
    <location>
        <begin position="198"/>
        <end position="311"/>
    </location>
</feature>
<keyword evidence="8" id="KW-0406">Ion transport</keyword>
<feature type="transmembrane region" description="Helical" evidence="11">
    <location>
        <begin position="107"/>
        <end position="128"/>
    </location>
</feature>
<keyword evidence="3" id="KW-0050">Antiport</keyword>
<reference evidence="14" key="1">
    <citation type="submission" date="2021-01" db="EMBL/GenBank/DDBJ databases">
        <authorList>
            <person name="Corre E."/>
            <person name="Pelletier E."/>
            <person name="Niang G."/>
            <person name="Scheremetjew M."/>
            <person name="Finn R."/>
            <person name="Kale V."/>
            <person name="Holt S."/>
            <person name="Cochrane G."/>
            <person name="Meng A."/>
            <person name="Brown T."/>
            <person name="Cohen L."/>
        </authorList>
    </citation>
    <scope>NUCLEOTIDE SEQUENCE</scope>
    <source>
        <strain evidence="14">SAG 36.94</strain>
    </source>
</reference>
<dbReference type="Pfam" id="PF00999">
    <property type="entry name" value="Na_H_Exchanger"/>
    <property type="match status" value="1"/>
</dbReference>
<feature type="transmembrane region" description="Helical" evidence="11">
    <location>
        <begin position="140"/>
        <end position="162"/>
    </location>
</feature>
<keyword evidence="7 11" id="KW-1133">Transmembrane helix</keyword>
<evidence type="ECO:0000256" key="3">
    <source>
        <dbReference type="ARBA" id="ARBA00022449"/>
    </source>
</evidence>
<dbReference type="SUPFAM" id="SSF51735">
    <property type="entry name" value="NAD(P)-binding Rossmann-fold domains"/>
    <property type="match status" value="1"/>
</dbReference>
<evidence type="ECO:0000256" key="5">
    <source>
        <dbReference type="ARBA" id="ARBA00022692"/>
    </source>
</evidence>
<accession>A0A7S1T446</accession>
<keyword evidence="9 11" id="KW-0472">Membrane</keyword>
<gene>
    <name evidence="14" type="ORF">CCAE0312_LOCUS1</name>
</gene>
<dbReference type="InterPro" id="IPR003148">
    <property type="entry name" value="RCK_N"/>
</dbReference>
<dbReference type="Gene3D" id="1.20.1530.20">
    <property type="match status" value="1"/>
</dbReference>
<dbReference type="EMBL" id="HBGH01000003">
    <property type="protein sequence ID" value="CAD9219829.1"/>
    <property type="molecule type" value="Transcribed_RNA"/>
</dbReference>
<name>A0A7S1T446_9RHOD</name>
<dbReference type="PANTHER" id="PTHR46157">
    <property type="entry name" value="K(+) EFFLUX ANTIPORTER 3, CHLOROPLASTIC"/>
    <property type="match status" value="1"/>
</dbReference>
<dbReference type="Pfam" id="PF02254">
    <property type="entry name" value="TrkA_N"/>
    <property type="match status" value="1"/>
</dbReference>
<proteinExistence type="predicted"/>
<evidence type="ECO:0000256" key="8">
    <source>
        <dbReference type="ARBA" id="ARBA00023065"/>
    </source>
</evidence>
<evidence type="ECO:0000259" key="12">
    <source>
        <dbReference type="Pfam" id="PF00999"/>
    </source>
</evidence>
<comment type="subcellular location">
    <subcellularLocation>
        <location evidence="1">Membrane</location>
        <topology evidence="1">Multi-pass membrane protein</topology>
    </subcellularLocation>
</comment>
<protein>
    <recommendedName>
        <fullName evidence="15">RCK N-terminal domain-containing protein</fullName>
    </recommendedName>
</protein>
<evidence type="ECO:0000256" key="11">
    <source>
        <dbReference type="SAM" id="Phobius"/>
    </source>
</evidence>
<evidence type="ECO:0000256" key="6">
    <source>
        <dbReference type="ARBA" id="ARBA00022958"/>
    </source>
</evidence>
<keyword evidence="2" id="KW-0813">Transport</keyword>
<dbReference type="GO" id="GO:0015297">
    <property type="term" value="F:antiporter activity"/>
    <property type="evidence" value="ECO:0007669"/>
    <property type="project" value="UniProtKB-KW"/>
</dbReference>
<keyword evidence="4" id="KW-0633">Potassium transport</keyword>
<dbReference type="InterPro" id="IPR038770">
    <property type="entry name" value="Na+/solute_symporter_sf"/>
</dbReference>
<evidence type="ECO:0000259" key="13">
    <source>
        <dbReference type="Pfam" id="PF02254"/>
    </source>
</evidence>
<dbReference type="InterPro" id="IPR006153">
    <property type="entry name" value="Cation/H_exchanger_TM"/>
</dbReference>
<dbReference type="Gene3D" id="3.40.50.720">
    <property type="entry name" value="NAD(P)-binding Rossmann-like Domain"/>
    <property type="match status" value="1"/>
</dbReference>
<keyword evidence="6" id="KW-0630">Potassium</keyword>
<dbReference type="AlphaFoldDB" id="A0A7S1T446"/>
<evidence type="ECO:0000256" key="10">
    <source>
        <dbReference type="SAM" id="MobiDB-lite"/>
    </source>
</evidence>
<evidence type="ECO:0000313" key="14">
    <source>
        <dbReference type="EMBL" id="CAD9219829.1"/>
    </source>
</evidence>
<feature type="compositionally biased region" description="Basic and acidic residues" evidence="10">
    <location>
        <begin position="381"/>
        <end position="392"/>
    </location>
</feature>
<keyword evidence="5 11" id="KW-0812">Transmembrane</keyword>
<feature type="transmembrane region" description="Helical" evidence="11">
    <location>
        <begin position="49"/>
        <end position="70"/>
    </location>
</feature>
<dbReference type="InterPro" id="IPR036291">
    <property type="entry name" value="NAD(P)-bd_dom_sf"/>
</dbReference>
<evidence type="ECO:0008006" key="15">
    <source>
        <dbReference type="Google" id="ProtNLM"/>
    </source>
</evidence>
<evidence type="ECO:0000256" key="2">
    <source>
        <dbReference type="ARBA" id="ARBA00022448"/>
    </source>
</evidence>